<organism evidence="3 4">
    <name type="scientific">Pseudolycoriella hygida</name>
    <dbReference type="NCBI Taxonomy" id="35572"/>
    <lineage>
        <taxon>Eukaryota</taxon>
        <taxon>Metazoa</taxon>
        <taxon>Ecdysozoa</taxon>
        <taxon>Arthropoda</taxon>
        <taxon>Hexapoda</taxon>
        <taxon>Insecta</taxon>
        <taxon>Pterygota</taxon>
        <taxon>Neoptera</taxon>
        <taxon>Endopterygota</taxon>
        <taxon>Diptera</taxon>
        <taxon>Nematocera</taxon>
        <taxon>Sciaroidea</taxon>
        <taxon>Sciaridae</taxon>
        <taxon>Pseudolycoriella</taxon>
    </lineage>
</organism>
<dbReference type="EMBL" id="WJQU01000002">
    <property type="protein sequence ID" value="KAJ6644037.1"/>
    <property type="molecule type" value="Genomic_DNA"/>
</dbReference>
<dbReference type="GO" id="GO:0031072">
    <property type="term" value="F:heat shock protein binding"/>
    <property type="evidence" value="ECO:0007669"/>
    <property type="project" value="TreeGrafter"/>
</dbReference>
<evidence type="ECO:0000313" key="4">
    <source>
        <dbReference type="Proteomes" id="UP001151699"/>
    </source>
</evidence>
<gene>
    <name evidence="3" type="ORF">Bhyg_09003</name>
</gene>
<dbReference type="OrthoDB" id="110024at2759"/>
<dbReference type="InterPro" id="IPR018253">
    <property type="entry name" value="DnaJ_domain_CS"/>
</dbReference>
<name>A0A9Q0S3H6_9DIPT</name>
<dbReference type="PROSITE" id="PS50076">
    <property type="entry name" value="DNAJ_2"/>
    <property type="match status" value="1"/>
</dbReference>
<dbReference type="FunFam" id="1.10.287.110:FF:000035">
    <property type="entry name" value="DnaJ homolog subfamily C member 9"/>
    <property type="match status" value="1"/>
</dbReference>
<evidence type="ECO:0000256" key="1">
    <source>
        <dbReference type="ARBA" id="ARBA00022553"/>
    </source>
</evidence>
<evidence type="ECO:0000259" key="2">
    <source>
        <dbReference type="PROSITE" id="PS50076"/>
    </source>
</evidence>
<accession>A0A9Q0S3H6</accession>
<dbReference type="AlphaFoldDB" id="A0A9Q0S3H6"/>
<dbReference type="GO" id="GO:0005634">
    <property type="term" value="C:nucleus"/>
    <property type="evidence" value="ECO:0007669"/>
    <property type="project" value="TreeGrafter"/>
</dbReference>
<feature type="domain" description="J" evidence="2">
    <location>
        <begin position="394"/>
        <end position="461"/>
    </location>
</feature>
<dbReference type="PRINTS" id="PR00625">
    <property type="entry name" value="JDOMAIN"/>
</dbReference>
<evidence type="ECO:0000313" key="3">
    <source>
        <dbReference type="EMBL" id="KAJ6644037.1"/>
    </source>
</evidence>
<protein>
    <submittedName>
        <fullName evidence="3">J domain-containing protein</fullName>
    </submittedName>
</protein>
<dbReference type="Pfam" id="PF00226">
    <property type="entry name" value="DnaJ"/>
    <property type="match status" value="1"/>
</dbReference>
<dbReference type="SUPFAM" id="SSF46565">
    <property type="entry name" value="Chaperone J-domain"/>
    <property type="match status" value="1"/>
</dbReference>
<proteinExistence type="predicted"/>
<dbReference type="Proteomes" id="UP001151699">
    <property type="component" value="Chromosome B"/>
</dbReference>
<dbReference type="GO" id="GO:0005737">
    <property type="term" value="C:cytoplasm"/>
    <property type="evidence" value="ECO:0007669"/>
    <property type="project" value="TreeGrafter"/>
</dbReference>
<dbReference type="CDD" id="cd06257">
    <property type="entry name" value="DnaJ"/>
    <property type="match status" value="1"/>
</dbReference>
<dbReference type="PANTHER" id="PTHR44144:SF1">
    <property type="entry name" value="DNAJ HOMOLOG SUBFAMILY C MEMBER 9"/>
    <property type="match status" value="1"/>
</dbReference>
<dbReference type="PROSITE" id="PS00636">
    <property type="entry name" value="DNAJ_1"/>
    <property type="match status" value="1"/>
</dbReference>
<comment type="caution">
    <text evidence="3">The sequence shown here is derived from an EMBL/GenBank/DDBJ whole genome shotgun (WGS) entry which is preliminary data.</text>
</comment>
<reference evidence="3" key="1">
    <citation type="submission" date="2022-07" db="EMBL/GenBank/DDBJ databases">
        <authorList>
            <person name="Trinca V."/>
            <person name="Uliana J.V.C."/>
            <person name="Torres T.T."/>
            <person name="Ward R.J."/>
            <person name="Monesi N."/>
        </authorList>
    </citation>
    <scope>NUCLEOTIDE SEQUENCE</scope>
    <source>
        <strain evidence="3">HSMRA1968</strain>
        <tissue evidence="3">Whole embryos</tissue>
    </source>
</reference>
<dbReference type="InterPro" id="IPR001623">
    <property type="entry name" value="DnaJ_domain"/>
</dbReference>
<dbReference type="InterPro" id="IPR036869">
    <property type="entry name" value="J_dom_sf"/>
</dbReference>
<dbReference type="PANTHER" id="PTHR44144">
    <property type="entry name" value="DNAJ HOMOLOG SUBFAMILY C MEMBER 9"/>
    <property type="match status" value="1"/>
</dbReference>
<dbReference type="Gene3D" id="1.10.287.110">
    <property type="entry name" value="DnaJ domain"/>
    <property type="match status" value="1"/>
</dbReference>
<keyword evidence="1" id="KW-0597">Phosphoprotein</keyword>
<dbReference type="InterPro" id="IPR052594">
    <property type="entry name" value="J_domain-containing_protein"/>
</dbReference>
<dbReference type="InterPro" id="IPR056453">
    <property type="entry name" value="HTH_DNAJC9"/>
</dbReference>
<dbReference type="Pfam" id="PF23302">
    <property type="entry name" value="HTH_DNAJC9"/>
    <property type="match status" value="1"/>
</dbReference>
<keyword evidence="4" id="KW-1185">Reference proteome</keyword>
<sequence>MHSLTLLDANLTASLSKIVSEIKYQPLFKFFGEIESSINEFQVIIASYGSHKPSFLRELDKFIDNYKSKNIEYKVVNYLDSALPGSEPFIRVFTDKVKMMRNDNCCDINSSPVKFIHDFYVLVAMKIYEATNLLSLCYALKEGLTNEVVREEDKLYLKNRKNSVLVKLRDSMKNALEPFDESKYLTAYLSLTPSYDQKPIYAVNGDSQRRFYTGPVQVERDGYVVTGVRIREMFDMIYLQIQVGKLLPMGMIDQDTVYWQELPKYVGDEHTANVKVILSGCSFDDAIVMGVKFTAIGEFVCLQFYRRNYASLDGFYDHSSFNFPKILNNSIASFARHIPSVSNPPQVPLKNGRVFKKMQKKTSWLGRYLFGRNFVHFKMPSTLDLCEKYYGTRDIYDVMGITKDSPEKDVKKAYYKMSLLVHPDRVREEEKEVATEKFKVLSTINAILTDKDKKALYDERGIIDDNDDEGKLSTWLELWRTFFKPITTEDIDNFQRDYVGSDLEKTDLKKAYLNSKGCINEMMNCIPFMAVEDEPRFQEIVKGWIAAGEVPEYKIFTEEPKAKRTRRHNKYRKEALEARQIQQEMEAKNASNSLEQQIMARQKDRGTSLLDRLMAKYGGDDQEDDSELFDFEAELKKKANKKGGKKTPKKKANAKEPINKVKSGRNLHMNNLTFSWILMCLDKLEFSENILLQYRFKLSSLFNGPSSKNLEKSSEGFQRISSLLRLGLSNSHLKQLTELEGNIQDKSLIITSITNFFSQVIPPDPLSHFD</sequence>
<dbReference type="SMART" id="SM00271">
    <property type="entry name" value="DnaJ"/>
    <property type="match status" value="1"/>
</dbReference>